<dbReference type="KEGG" id="act:ACLA_087840"/>
<accession>A1CUU0</accession>
<dbReference type="GO" id="GO:0016651">
    <property type="term" value="F:oxidoreductase activity, acting on NAD(P)H"/>
    <property type="evidence" value="ECO:0007669"/>
    <property type="project" value="InterPro"/>
</dbReference>
<dbReference type="VEuPathDB" id="FungiDB:ACLA_087840"/>
<evidence type="ECO:0000256" key="1">
    <source>
        <dbReference type="ARBA" id="ARBA00008072"/>
    </source>
</evidence>
<keyword evidence="5" id="KW-1185">Reference proteome</keyword>
<dbReference type="SUPFAM" id="SSF50129">
    <property type="entry name" value="GroES-like"/>
    <property type="match status" value="1"/>
</dbReference>
<dbReference type="InterPro" id="IPR013154">
    <property type="entry name" value="ADH-like_N"/>
</dbReference>
<evidence type="ECO:0000256" key="2">
    <source>
        <dbReference type="ARBA" id="ARBA00023002"/>
    </source>
</evidence>
<proteinExistence type="inferred from homology"/>
<dbReference type="eggNOG" id="KOG1198">
    <property type="taxonomic scope" value="Eukaryota"/>
</dbReference>
<dbReference type="CDD" id="cd08249">
    <property type="entry name" value="enoyl_reductase_like"/>
    <property type="match status" value="1"/>
</dbReference>
<gene>
    <name evidence="4" type="ORF">ACLA_087840</name>
</gene>
<dbReference type="OrthoDB" id="9992527at2759"/>
<dbReference type="InterPro" id="IPR020843">
    <property type="entry name" value="ER"/>
</dbReference>
<dbReference type="EMBL" id="DS027060">
    <property type="protein sequence ID" value="EAW07077.1"/>
    <property type="molecule type" value="Genomic_DNA"/>
</dbReference>
<dbReference type="SUPFAM" id="SSF51735">
    <property type="entry name" value="NAD(P)-binding Rossmann-fold domains"/>
    <property type="match status" value="1"/>
</dbReference>
<dbReference type="InterPro" id="IPR047122">
    <property type="entry name" value="Trans-enoyl_RdTase-like"/>
</dbReference>
<organism evidence="4 5">
    <name type="scientific">Aspergillus clavatus (strain ATCC 1007 / CBS 513.65 / DSM 816 / NCTC 3887 / NRRL 1 / QM 1276 / 107)</name>
    <dbReference type="NCBI Taxonomy" id="344612"/>
    <lineage>
        <taxon>Eukaryota</taxon>
        <taxon>Fungi</taxon>
        <taxon>Dikarya</taxon>
        <taxon>Ascomycota</taxon>
        <taxon>Pezizomycotina</taxon>
        <taxon>Eurotiomycetes</taxon>
        <taxon>Eurotiomycetidae</taxon>
        <taxon>Eurotiales</taxon>
        <taxon>Aspergillaceae</taxon>
        <taxon>Aspergillus</taxon>
        <taxon>Aspergillus subgen. Fumigati</taxon>
    </lineage>
</organism>
<dbReference type="Pfam" id="PF08240">
    <property type="entry name" value="ADH_N"/>
    <property type="match status" value="1"/>
</dbReference>
<dbReference type="Pfam" id="PF00107">
    <property type="entry name" value="ADH_zinc_N"/>
    <property type="match status" value="1"/>
</dbReference>
<dbReference type="AlphaFoldDB" id="A1CUU0"/>
<dbReference type="RefSeq" id="XP_001268503.1">
    <property type="nucleotide sequence ID" value="XM_001268502.1"/>
</dbReference>
<protein>
    <submittedName>
        <fullName evidence="4">Zinc-binding oxidoreductase ToxD, putative</fullName>
    </submittedName>
</protein>
<reference evidence="4 5" key="1">
    <citation type="journal article" date="2008" name="PLoS Genet.">
        <title>Genomic islands in the pathogenic filamentous fungus Aspergillus fumigatus.</title>
        <authorList>
            <person name="Fedorova N.D."/>
            <person name="Khaldi N."/>
            <person name="Joardar V.S."/>
            <person name="Maiti R."/>
            <person name="Amedeo P."/>
            <person name="Anderson M.J."/>
            <person name="Crabtree J."/>
            <person name="Silva J.C."/>
            <person name="Badger J.H."/>
            <person name="Albarraq A."/>
            <person name="Angiuoli S."/>
            <person name="Bussey H."/>
            <person name="Bowyer P."/>
            <person name="Cotty P.J."/>
            <person name="Dyer P.S."/>
            <person name="Egan A."/>
            <person name="Galens K."/>
            <person name="Fraser-Liggett C.M."/>
            <person name="Haas B.J."/>
            <person name="Inman J.M."/>
            <person name="Kent R."/>
            <person name="Lemieux S."/>
            <person name="Malavazi I."/>
            <person name="Orvis J."/>
            <person name="Roemer T."/>
            <person name="Ronning C.M."/>
            <person name="Sundaram J.P."/>
            <person name="Sutton G."/>
            <person name="Turner G."/>
            <person name="Venter J.C."/>
            <person name="White O.R."/>
            <person name="Whitty B.R."/>
            <person name="Youngman P."/>
            <person name="Wolfe K.H."/>
            <person name="Goldman G.H."/>
            <person name="Wortman J.R."/>
            <person name="Jiang B."/>
            <person name="Denning D.W."/>
            <person name="Nierman W.C."/>
        </authorList>
    </citation>
    <scope>NUCLEOTIDE SEQUENCE [LARGE SCALE GENOMIC DNA]</scope>
    <source>
        <strain evidence="5">ATCC 1007 / CBS 513.65 / DSM 816 / NCTC 3887 / NRRL 1</strain>
    </source>
</reference>
<sequence>MAVPETMRAVKVRAVDDVFVDETAPVPSLRPGYFLIRVHSVALNPTDWKGVRAYRQDVPHTIGCDVAGIVVAGGEQTHWNYRPGDRVAGLCYGLRQGDPTNGAFGEYALLKGCLSLPVPDHVSDAEAATIPVGINTIGQALYQTMKLPLPVEKDTLSRPTGLAILINGGATATGMFAVQFARLSGCYVLTTCSPRNFSLMKTLGAHEVFDYHDGRACSATIRAATQNDLRFAFDCVAEGDSLQICADALTTRPGEAVYTATLPVAGKFPRRDVQHGWTSGYTAFGESYHFLGEPQPAKPDHLEFARGFWKMTAGLLRERRLQLDLLVHQRDGGLAGIPEGLAELQAGQVSAGKLVYTIEDHS</sequence>
<comment type="similarity">
    <text evidence="1">Belongs to the zinc-containing alcohol dehydrogenase family.</text>
</comment>
<dbReference type="InterPro" id="IPR011032">
    <property type="entry name" value="GroES-like_sf"/>
</dbReference>
<feature type="domain" description="Enoyl reductase (ER)" evidence="3">
    <location>
        <begin position="13"/>
        <end position="356"/>
    </location>
</feature>
<dbReference type="Proteomes" id="UP000006701">
    <property type="component" value="Unassembled WGS sequence"/>
</dbReference>
<evidence type="ECO:0000313" key="5">
    <source>
        <dbReference type="Proteomes" id="UP000006701"/>
    </source>
</evidence>
<name>A1CUU0_ASPCL</name>
<dbReference type="HOGENOM" id="CLU_026673_16_1_1"/>
<dbReference type="SMART" id="SM00829">
    <property type="entry name" value="PKS_ER"/>
    <property type="match status" value="1"/>
</dbReference>
<dbReference type="PANTHER" id="PTHR45348">
    <property type="entry name" value="HYPOTHETICAL OXIDOREDUCTASE (EUROFUNG)"/>
    <property type="match status" value="1"/>
</dbReference>
<dbReference type="Gene3D" id="3.90.180.10">
    <property type="entry name" value="Medium-chain alcohol dehydrogenases, catalytic domain"/>
    <property type="match status" value="1"/>
</dbReference>
<dbReference type="PANTHER" id="PTHR45348:SF2">
    <property type="entry name" value="ZINC-TYPE ALCOHOL DEHYDROGENASE-LIKE PROTEIN C2E1P3.01"/>
    <property type="match status" value="1"/>
</dbReference>
<dbReference type="GeneID" id="4699809"/>
<dbReference type="InterPro" id="IPR013149">
    <property type="entry name" value="ADH-like_C"/>
</dbReference>
<dbReference type="OMA" id="VQHGWTS"/>
<evidence type="ECO:0000313" key="4">
    <source>
        <dbReference type="EMBL" id="EAW07077.1"/>
    </source>
</evidence>
<dbReference type="InterPro" id="IPR036291">
    <property type="entry name" value="NAD(P)-bd_dom_sf"/>
</dbReference>
<dbReference type="Gene3D" id="3.40.50.720">
    <property type="entry name" value="NAD(P)-binding Rossmann-like Domain"/>
    <property type="match status" value="1"/>
</dbReference>
<evidence type="ECO:0000259" key="3">
    <source>
        <dbReference type="SMART" id="SM00829"/>
    </source>
</evidence>
<keyword evidence="2" id="KW-0560">Oxidoreductase</keyword>